<keyword evidence="5" id="KW-1185">Reference proteome</keyword>
<feature type="transmembrane region" description="Helical" evidence="1">
    <location>
        <begin position="20"/>
        <end position="44"/>
    </location>
</feature>
<gene>
    <name evidence="2" type="ORF">CathTA2_1822</name>
    <name evidence="3" type="ORF">HUR95_14175</name>
</gene>
<reference evidence="3 5" key="2">
    <citation type="journal article" date="2020" name="Extremophiles">
        <title>Genomic analysis of Caldalkalibacillus thermarum TA2.A1 reveals aerobic alkaliphilic metabolism and evolutionary hallmarks linking alkaliphilic bacteria and plant life.</title>
        <authorList>
            <person name="de Jong S.I."/>
            <person name="van den Broek M.A."/>
            <person name="Merkel A.Y."/>
            <person name="de la Torre Cortes P."/>
            <person name="Kalamorz F."/>
            <person name="Cook G.M."/>
            <person name="van Loosdrecht M.C.M."/>
            <person name="McMillan D.G.G."/>
        </authorList>
    </citation>
    <scope>NUCLEOTIDE SEQUENCE [LARGE SCALE GENOMIC DNA]</scope>
    <source>
        <strain evidence="3 5">TA2.A1</strain>
    </source>
</reference>
<feature type="transmembrane region" description="Helical" evidence="1">
    <location>
        <begin position="56"/>
        <end position="79"/>
    </location>
</feature>
<dbReference type="AlphaFoldDB" id="F5L7M2"/>
<evidence type="ECO:0000313" key="5">
    <source>
        <dbReference type="Proteomes" id="UP000825179"/>
    </source>
</evidence>
<sequence>MIEAKGRKISPRVEKWFLWIEAYGSSIALYILIGMIIMGIWGILPFSSSGLKPSGVFVGWVAFVFILLSALHGMLWWVLTREFITLPPAVKLWLSLSIRLVKPLHMSTGMLGLGFAFLHGFSYLSAGFGWNLTTISGMIGLVTLILLTLDGIGLMMSPFLSRKVHRWIALLFLLAVLVHLVIVLL</sequence>
<dbReference type="EMBL" id="CP082237">
    <property type="protein sequence ID" value="QZT33384.1"/>
    <property type="molecule type" value="Genomic_DNA"/>
</dbReference>
<evidence type="ECO:0000313" key="2">
    <source>
        <dbReference type="EMBL" id="EGL82666.1"/>
    </source>
</evidence>
<dbReference type="OrthoDB" id="2966830at2"/>
<feature type="transmembrane region" description="Helical" evidence="1">
    <location>
        <begin position="135"/>
        <end position="155"/>
    </location>
</feature>
<name>F5L7M2_CALTT</name>
<keyword evidence="1" id="KW-0812">Transmembrane</keyword>
<dbReference type="Proteomes" id="UP000825179">
    <property type="component" value="Chromosome"/>
</dbReference>
<evidence type="ECO:0000313" key="4">
    <source>
        <dbReference type="Proteomes" id="UP000010716"/>
    </source>
</evidence>
<keyword evidence="1" id="KW-0472">Membrane</keyword>
<keyword evidence="1" id="KW-1133">Transmembrane helix</keyword>
<dbReference type="Proteomes" id="UP000010716">
    <property type="component" value="Unassembled WGS sequence"/>
</dbReference>
<evidence type="ECO:0008006" key="6">
    <source>
        <dbReference type="Google" id="ProtNLM"/>
    </source>
</evidence>
<proteinExistence type="predicted"/>
<reference evidence="2 4" key="1">
    <citation type="journal article" date="2011" name="J. Bacteriol.">
        <title>Draft genome sequence of the thermoalkaliphilic Caldalkalibacillus thermarum strain TA2.A1.</title>
        <authorList>
            <person name="Kalamorz F."/>
            <person name="Keis S."/>
            <person name="McMillan D.G."/>
            <person name="Olsson K."/>
            <person name="Stanton J.A."/>
            <person name="Stockwell P."/>
            <person name="Black M.A."/>
            <person name="Klingeman D.M."/>
            <person name="Land M.L."/>
            <person name="Han C.S."/>
            <person name="Martin S.L."/>
            <person name="Becher S.A."/>
            <person name="Peddie C.J."/>
            <person name="Morgan H.W."/>
            <person name="Matthies D."/>
            <person name="Preiss L."/>
            <person name="Meier T."/>
            <person name="Brown S.D."/>
            <person name="Cook G.M."/>
        </authorList>
    </citation>
    <scope>NUCLEOTIDE SEQUENCE [LARGE SCALE GENOMIC DNA]</scope>
    <source>
        <strain evidence="2 4">TA2.A1</strain>
    </source>
</reference>
<accession>F5L7M2</accession>
<dbReference type="RefSeq" id="WP_007504953.1">
    <property type="nucleotide sequence ID" value="NZ_AFCE01000142.1"/>
</dbReference>
<evidence type="ECO:0000256" key="1">
    <source>
        <dbReference type="SAM" id="Phobius"/>
    </source>
</evidence>
<dbReference type="KEGG" id="cthu:HUR95_14175"/>
<reference evidence="3" key="3">
    <citation type="submission" date="2021-08" db="EMBL/GenBank/DDBJ databases">
        <authorList>
            <person name="de Jong S."/>
            <person name="van den Broek M."/>
            <person name="Merkel A."/>
            <person name="de la Torre Cortes P."/>
            <person name="Kalamorz F."/>
            <person name="Cook G."/>
            <person name="van Loosdrecht M."/>
            <person name="McMillan D."/>
        </authorList>
    </citation>
    <scope>NUCLEOTIDE SEQUENCE</scope>
    <source>
        <strain evidence="3">TA2.A1</strain>
    </source>
</reference>
<dbReference type="EMBL" id="AFCE01000142">
    <property type="protein sequence ID" value="EGL82666.1"/>
    <property type="molecule type" value="Genomic_DNA"/>
</dbReference>
<evidence type="ECO:0000313" key="3">
    <source>
        <dbReference type="EMBL" id="QZT33384.1"/>
    </source>
</evidence>
<feature type="transmembrane region" description="Helical" evidence="1">
    <location>
        <begin position="167"/>
        <end position="184"/>
    </location>
</feature>
<organism evidence="2 4">
    <name type="scientific">Caldalkalibacillus thermarum (strain TA2.A1)</name>
    <dbReference type="NCBI Taxonomy" id="986075"/>
    <lineage>
        <taxon>Bacteria</taxon>
        <taxon>Bacillati</taxon>
        <taxon>Bacillota</taxon>
        <taxon>Bacilli</taxon>
        <taxon>Bacillales</taxon>
        <taxon>Bacillaceae</taxon>
        <taxon>Caldalkalibacillus</taxon>
    </lineage>
</organism>
<protein>
    <recommendedName>
        <fullName evidence="6">Ferric oxidoreductase domain-containing protein</fullName>
    </recommendedName>
</protein>
<feature type="transmembrane region" description="Helical" evidence="1">
    <location>
        <begin position="100"/>
        <end position="123"/>
    </location>
</feature>